<feature type="signal peptide" evidence="9">
    <location>
        <begin position="1"/>
        <end position="26"/>
    </location>
</feature>
<sequence length="320" mass="34017">MTTGMTTTRRATRAWGAAALCSLALAGCSALGGADGDRASDPKPASTAADRASSARQKPRQPSAKPAPDPAALKGARLNVSSGQTVGVGMPISLTFARPVPVAERAAVERRLKVETNPGVTGSWSWVKDRNLLEGQRVDYRPREPWKPGTEVTVRAGSGTTRTFEVGRSLVATVDVRTHTMKVVKDGRVREVKVTAGAPGMDTWNGTMVVLDKQSRVLMDSRTVGYGKAYKDYYNFAVHLTTSGTYLHENPNANATAGESNVTHGCIGLATDGTARRFYEEVIPGDIVRVVGSKETVAAGNGYGGWNVGWKQWRAGSALN</sequence>
<evidence type="ECO:0000256" key="1">
    <source>
        <dbReference type="ARBA" id="ARBA00004752"/>
    </source>
</evidence>
<dbReference type="InterPro" id="IPR050979">
    <property type="entry name" value="LD-transpeptidase"/>
</dbReference>
<dbReference type="SUPFAM" id="SSF141523">
    <property type="entry name" value="L,D-transpeptidase catalytic domain-like"/>
    <property type="match status" value="1"/>
</dbReference>
<dbReference type="CDD" id="cd16913">
    <property type="entry name" value="YkuD_like"/>
    <property type="match status" value="1"/>
</dbReference>
<evidence type="ECO:0000313" key="12">
    <source>
        <dbReference type="Proteomes" id="UP001551176"/>
    </source>
</evidence>
<evidence type="ECO:0000256" key="2">
    <source>
        <dbReference type="ARBA" id="ARBA00022679"/>
    </source>
</evidence>
<feature type="region of interest" description="Disordered" evidence="8">
    <location>
        <begin position="33"/>
        <end position="72"/>
    </location>
</feature>
<proteinExistence type="predicted"/>
<comment type="pathway">
    <text evidence="1 7">Cell wall biogenesis; peptidoglycan biosynthesis.</text>
</comment>
<keyword evidence="12" id="KW-1185">Reference proteome</keyword>
<keyword evidence="9" id="KW-0732">Signal</keyword>
<evidence type="ECO:0000256" key="3">
    <source>
        <dbReference type="ARBA" id="ARBA00022960"/>
    </source>
</evidence>
<dbReference type="Pfam" id="PF17964">
    <property type="entry name" value="Big_10"/>
    <property type="match status" value="1"/>
</dbReference>
<organism evidence="11 12">
    <name type="scientific">Streptomyces atriruber</name>
    <dbReference type="NCBI Taxonomy" id="545121"/>
    <lineage>
        <taxon>Bacteria</taxon>
        <taxon>Bacillati</taxon>
        <taxon>Actinomycetota</taxon>
        <taxon>Actinomycetes</taxon>
        <taxon>Kitasatosporales</taxon>
        <taxon>Streptomycetaceae</taxon>
        <taxon>Streptomyces</taxon>
    </lineage>
</organism>
<reference evidence="11 12" key="1">
    <citation type="submission" date="2024-06" db="EMBL/GenBank/DDBJ databases">
        <title>The Natural Products Discovery Center: Release of the First 8490 Sequenced Strains for Exploring Actinobacteria Biosynthetic Diversity.</title>
        <authorList>
            <person name="Kalkreuter E."/>
            <person name="Kautsar S.A."/>
            <person name="Yang D."/>
            <person name="Bader C.D."/>
            <person name="Teijaro C.N."/>
            <person name="Fluegel L."/>
            <person name="Davis C.M."/>
            <person name="Simpson J.R."/>
            <person name="Lauterbach L."/>
            <person name="Steele A.D."/>
            <person name="Gui C."/>
            <person name="Meng S."/>
            <person name="Li G."/>
            <person name="Viehrig K."/>
            <person name="Ye F."/>
            <person name="Su P."/>
            <person name="Kiefer A.F."/>
            <person name="Nichols A."/>
            <person name="Cepeda A.J."/>
            <person name="Yan W."/>
            <person name="Fan B."/>
            <person name="Jiang Y."/>
            <person name="Adhikari A."/>
            <person name="Zheng C.-J."/>
            <person name="Schuster L."/>
            <person name="Cowan T.M."/>
            <person name="Smanski M.J."/>
            <person name="Chevrette M.G."/>
            <person name="De Carvalho L.P.S."/>
            <person name="Shen B."/>
        </authorList>
    </citation>
    <scope>NUCLEOTIDE SEQUENCE [LARGE SCALE GENOMIC DNA]</scope>
    <source>
        <strain evidence="11 12">NPDC046838</strain>
    </source>
</reference>
<dbReference type="PROSITE" id="PS52029">
    <property type="entry name" value="LD_TPASE"/>
    <property type="match status" value="1"/>
</dbReference>
<name>A0ABV3BPY3_9ACTN</name>
<evidence type="ECO:0000256" key="5">
    <source>
        <dbReference type="ARBA" id="ARBA00023315"/>
    </source>
</evidence>
<gene>
    <name evidence="11" type="ORF">ABZ921_20725</name>
</gene>
<dbReference type="Proteomes" id="UP001551176">
    <property type="component" value="Unassembled WGS sequence"/>
</dbReference>
<accession>A0ABV3BPY3</accession>
<evidence type="ECO:0000313" key="11">
    <source>
        <dbReference type="EMBL" id="MEU6823062.1"/>
    </source>
</evidence>
<dbReference type="InterPro" id="IPR041280">
    <property type="entry name" value="Big_10"/>
</dbReference>
<feature type="compositionally biased region" description="Low complexity" evidence="8">
    <location>
        <begin position="45"/>
        <end position="56"/>
    </location>
</feature>
<evidence type="ECO:0000256" key="4">
    <source>
        <dbReference type="ARBA" id="ARBA00022984"/>
    </source>
</evidence>
<feature type="chain" id="PRO_5045100105" evidence="9">
    <location>
        <begin position="27"/>
        <end position="320"/>
    </location>
</feature>
<keyword evidence="5" id="KW-0012">Acyltransferase</keyword>
<protein>
    <submittedName>
        <fullName evidence="11">L,D-transpeptidase</fullName>
    </submittedName>
</protein>
<dbReference type="RefSeq" id="WP_359351070.1">
    <property type="nucleotide sequence ID" value="NZ_JBEYXV010000010.1"/>
</dbReference>
<dbReference type="Gene3D" id="2.60.40.3710">
    <property type="match status" value="1"/>
</dbReference>
<comment type="caution">
    <text evidence="11">The sequence shown here is derived from an EMBL/GenBank/DDBJ whole genome shotgun (WGS) entry which is preliminary data.</text>
</comment>
<dbReference type="PANTHER" id="PTHR30582">
    <property type="entry name" value="L,D-TRANSPEPTIDASE"/>
    <property type="match status" value="1"/>
</dbReference>
<feature type="active site" description="Proton donor/acceptor" evidence="7">
    <location>
        <position position="248"/>
    </location>
</feature>
<dbReference type="EMBL" id="JBEYXV010000010">
    <property type="protein sequence ID" value="MEU6823062.1"/>
    <property type="molecule type" value="Genomic_DNA"/>
</dbReference>
<evidence type="ECO:0000256" key="6">
    <source>
        <dbReference type="ARBA" id="ARBA00023316"/>
    </source>
</evidence>
<keyword evidence="6 7" id="KW-0961">Cell wall biogenesis/degradation</keyword>
<keyword evidence="3 7" id="KW-0133">Cell shape</keyword>
<dbReference type="Gene3D" id="2.40.440.10">
    <property type="entry name" value="L,D-transpeptidase catalytic domain-like"/>
    <property type="match status" value="1"/>
</dbReference>
<keyword evidence="2" id="KW-0808">Transferase</keyword>
<evidence type="ECO:0000259" key="10">
    <source>
        <dbReference type="PROSITE" id="PS52029"/>
    </source>
</evidence>
<feature type="domain" description="L,D-TPase catalytic" evidence="10">
    <location>
        <begin position="170"/>
        <end position="291"/>
    </location>
</feature>
<evidence type="ECO:0000256" key="8">
    <source>
        <dbReference type="SAM" id="MobiDB-lite"/>
    </source>
</evidence>
<feature type="active site" description="Nucleophile" evidence="7">
    <location>
        <position position="266"/>
    </location>
</feature>
<dbReference type="Pfam" id="PF03734">
    <property type="entry name" value="YkuD"/>
    <property type="match status" value="1"/>
</dbReference>
<keyword evidence="4 7" id="KW-0573">Peptidoglycan synthesis</keyword>
<evidence type="ECO:0000256" key="7">
    <source>
        <dbReference type="PROSITE-ProRule" id="PRU01373"/>
    </source>
</evidence>
<dbReference type="InterPro" id="IPR038063">
    <property type="entry name" value="Transpep_catalytic_dom"/>
</dbReference>
<dbReference type="InterPro" id="IPR005490">
    <property type="entry name" value="LD_TPept_cat_dom"/>
</dbReference>
<dbReference type="PANTHER" id="PTHR30582:SF2">
    <property type="entry name" value="L,D-TRANSPEPTIDASE YCIB-RELATED"/>
    <property type="match status" value="1"/>
</dbReference>
<evidence type="ECO:0000256" key="9">
    <source>
        <dbReference type="SAM" id="SignalP"/>
    </source>
</evidence>